<accession>F0Y6A5</accession>
<dbReference type="EMBL" id="GL833125">
    <property type="protein sequence ID" value="EGB09629.1"/>
    <property type="molecule type" value="Genomic_DNA"/>
</dbReference>
<name>F0Y6A5_AURAN</name>
<gene>
    <name evidence="2" type="ORF">AURANDRAFT_71398</name>
</gene>
<reference evidence="2 3" key="1">
    <citation type="journal article" date="2011" name="Proc. Natl. Acad. Sci. U.S.A.">
        <title>Niche of harmful alga Aureococcus anophagefferens revealed through ecogenomics.</title>
        <authorList>
            <person name="Gobler C.J."/>
            <person name="Berry D.L."/>
            <person name="Dyhrman S.T."/>
            <person name="Wilhelm S.W."/>
            <person name="Salamov A."/>
            <person name="Lobanov A.V."/>
            <person name="Zhang Y."/>
            <person name="Collier J.L."/>
            <person name="Wurch L.L."/>
            <person name="Kustka A.B."/>
            <person name="Dill B.D."/>
            <person name="Shah M."/>
            <person name="VerBerkmoes N.C."/>
            <person name="Kuo A."/>
            <person name="Terry A."/>
            <person name="Pangilinan J."/>
            <person name="Lindquist E.A."/>
            <person name="Lucas S."/>
            <person name="Paulsen I.T."/>
            <person name="Hattenrath-Lehmann T.K."/>
            <person name="Talmage S.C."/>
            <person name="Walker E.A."/>
            <person name="Koch F."/>
            <person name="Burson A.M."/>
            <person name="Marcoval M.A."/>
            <person name="Tang Y.Z."/>
            <person name="Lecleir G.R."/>
            <person name="Coyne K.J."/>
            <person name="Berg G.M."/>
            <person name="Bertrand E.M."/>
            <person name="Saito M.A."/>
            <person name="Gladyshev V.N."/>
            <person name="Grigoriev I.V."/>
        </authorList>
    </citation>
    <scope>NUCLEOTIDE SEQUENCE [LARGE SCALE GENOMIC DNA]</scope>
    <source>
        <strain evidence="3">CCMP 1984</strain>
    </source>
</reference>
<keyword evidence="3" id="KW-1185">Reference proteome</keyword>
<protein>
    <submittedName>
        <fullName evidence="2">Uncharacterized protein</fullName>
    </submittedName>
</protein>
<sequence>MQLNCARAPNHVEKCNVRRRFWMPKAARHIITMSEDGPIWGARALPVTRGDDRAVEERDAPAFLRGDRGSPTTRDAEAKLAVAKARLDAAREQREQRSAYEHQRPSYEQQRSAPRRAGPPREIDLQRTSGGFTALRGALGDGAAAAAKPPPDDTPPGPPTPAATPRPPDPPTPAASPRPPDPPTPAASPRPPDPPTPASPKPATKDESKEKLRQLRQYTRDLLKEKEALEQRLSSAEQVALERRLSSAAAERPPPGDDRDSALASTELYGECRRASERASAAEDEARRSARMLEVARASKSVDVAARRRSSARLLAAALLGRRGASAAAAPAASAEAAVGRAKDRERLLADLETAAAEVSAAAAMRTALEDGRFALRFSNARGDARRFAAALEACLEHGARGCYGDYLAGAASAASIAADTGRHVEIARALERVHVACSRGTVAKPLVRPWHARCRWGVGRLRLFELFNHGAALPALAALAAYDDARDDGGDDDAAPGRVSVAGAIGARHTHDRGAVVRDAAGRRRLLAALGGACGATFDLRHVAVATADLEDGDPGDAMGPATLAHLRHAGFRSPASLLLERAPWAPARVVGGVFQASADLTDSFSEDHVVCWQWQTRSQRLSCVLRGGANADDEAFGADARRDDPPWASLFGGPDDDDDAFSDDGRHHAAARVQSAVVHADVVLGADATQGFVREASAVHHRANESAVVEWRDVYFRRGQRDRRIRYRIAACRARAFADLERQSLESLEDAAWVVAGGAASPPAEAVQCARLQLTGHDVDRDAHDSCNGPLKSLASWFKM</sequence>
<dbReference type="GeneID" id="20228203"/>
<feature type="compositionally biased region" description="Pro residues" evidence="1">
    <location>
        <begin position="148"/>
        <end position="200"/>
    </location>
</feature>
<dbReference type="KEGG" id="aaf:AURANDRAFT_71398"/>
<organism evidence="3">
    <name type="scientific">Aureococcus anophagefferens</name>
    <name type="common">Harmful bloom alga</name>
    <dbReference type="NCBI Taxonomy" id="44056"/>
    <lineage>
        <taxon>Eukaryota</taxon>
        <taxon>Sar</taxon>
        <taxon>Stramenopiles</taxon>
        <taxon>Ochrophyta</taxon>
        <taxon>Pelagophyceae</taxon>
        <taxon>Pelagomonadales</taxon>
        <taxon>Pelagomonadaceae</taxon>
        <taxon>Aureococcus</taxon>
    </lineage>
</organism>
<feature type="region of interest" description="Disordered" evidence="1">
    <location>
        <begin position="141"/>
        <end position="219"/>
    </location>
</feature>
<dbReference type="AlphaFoldDB" id="F0Y6A5"/>
<evidence type="ECO:0000256" key="1">
    <source>
        <dbReference type="SAM" id="MobiDB-lite"/>
    </source>
</evidence>
<dbReference type="InParanoid" id="F0Y6A5"/>
<feature type="compositionally biased region" description="Basic and acidic residues" evidence="1">
    <location>
        <begin position="203"/>
        <end position="219"/>
    </location>
</feature>
<dbReference type="Proteomes" id="UP000002729">
    <property type="component" value="Unassembled WGS sequence"/>
</dbReference>
<evidence type="ECO:0000313" key="3">
    <source>
        <dbReference type="Proteomes" id="UP000002729"/>
    </source>
</evidence>
<proteinExistence type="predicted"/>
<feature type="region of interest" description="Disordered" evidence="1">
    <location>
        <begin position="51"/>
        <end position="126"/>
    </location>
</feature>
<feature type="compositionally biased region" description="Basic and acidic residues" evidence="1">
    <location>
        <begin position="51"/>
        <end position="78"/>
    </location>
</feature>
<dbReference type="RefSeq" id="XP_009035680.1">
    <property type="nucleotide sequence ID" value="XM_009037432.1"/>
</dbReference>
<evidence type="ECO:0000313" key="2">
    <source>
        <dbReference type="EMBL" id="EGB09629.1"/>
    </source>
</evidence>
<feature type="compositionally biased region" description="Basic and acidic residues" evidence="1">
    <location>
        <begin position="85"/>
        <end position="105"/>
    </location>
</feature>